<comment type="caution">
    <text evidence="7">The sequence shown here is derived from an EMBL/GenBank/DDBJ whole genome shotgun (WGS) entry which is preliminary data.</text>
</comment>
<feature type="compositionally biased region" description="Low complexity" evidence="4">
    <location>
        <begin position="1469"/>
        <end position="1479"/>
    </location>
</feature>
<dbReference type="SUPFAM" id="SSF53474">
    <property type="entry name" value="alpha/beta-Hydrolases"/>
    <property type="match status" value="1"/>
</dbReference>
<dbReference type="Proteomes" id="UP000624183">
    <property type="component" value="Unassembled WGS sequence"/>
</dbReference>
<feature type="region of interest" description="Disordered" evidence="4">
    <location>
        <begin position="1446"/>
        <end position="1497"/>
    </location>
</feature>
<feature type="transmembrane region" description="Helical" evidence="5">
    <location>
        <begin position="1778"/>
        <end position="1794"/>
    </location>
</feature>
<feature type="transmembrane region" description="Helical" evidence="5">
    <location>
        <begin position="1744"/>
        <end position="1766"/>
    </location>
</feature>
<dbReference type="InterPro" id="IPR000873">
    <property type="entry name" value="AMP-dep_synth/lig_dom"/>
</dbReference>
<dbReference type="InterPro" id="IPR020845">
    <property type="entry name" value="AMP-binding_CS"/>
</dbReference>
<evidence type="ECO:0000256" key="3">
    <source>
        <dbReference type="ARBA" id="ARBA00022553"/>
    </source>
</evidence>
<reference evidence="8" key="1">
    <citation type="journal article" date="2019" name="Int. J. Syst. Evol. Microbiol.">
        <title>The Global Catalogue of Microorganisms (GCM) 10K type strain sequencing project: providing services to taxonomists for standard genome sequencing and annotation.</title>
        <authorList>
            <consortium name="The Broad Institute Genomics Platform"/>
            <consortium name="The Broad Institute Genome Sequencing Center for Infectious Disease"/>
            <person name="Wu L."/>
            <person name="Ma J."/>
        </authorList>
    </citation>
    <scope>NUCLEOTIDE SEQUENCE [LARGE SCALE GENOMIC DNA]</scope>
    <source>
        <strain evidence="8">JCM 4602</strain>
    </source>
</reference>
<feature type="region of interest" description="Disordered" evidence="4">
    <location>
        <begin position="1939"/>
        <end position="1959"/>
    </location>
</feature>
<dbReference type="Pfam" id="PF00501">
    <property type="entry name" value="AMP-binding"/>
    <property type="match status" value="1"/>
</dbReference>
<dbReference type="PROSITE" id="PS00455">
    <property type="entry name" value="AMP_BINDING"/>
    <property type="match status" value="1"/>
</dbReference>
<dbReference type="InterPro" id="IPR020806">
    <property type="entry name" value="PKS_PP-bd"/>
</dbReference>
<feature type="transmembrane region" description="Helical" evidence="5">
    <location>
        <begin position="1596"/>
        <end position="1617"/>
    </location>
</feature>
<dbReference type="InterPro" id="IPR006162">
    <property type="entry name" value="Ppantetheine_attach_site"/>
</dbReference>
<dbReference type="InterPro" id="IPR001242">
    <property type="entry name" value="Condensation_dom"/>
</dbReference>
<dbReference type="InterPro" id="IPR045851">
    <property type="entry name" value="AMP-bd_C_sf"/>
</dbReference>
<dbReference type="PANTHER" id="PTHR45527:SF1">
    <property type="entry name" value="FATTY ACID SYNTHASE"/>
    <property type="match status" value="1"/>
</dbReference>
<feature type="transmembrane region" description="Helical" evidence="5">
    <location>
        <begin position="1835"/>
        <end position="1862"/>
    </location>
</feature>
<dbReference type="SMART" id="SM00823">
    <property type="entry name" value="PKS_PP"/>
    <property type="match status" value="1"/>
</dbReference>
<dbReference type="SUPFAM" id="SSF52777">
    <property type="entry name" value="CoA-dependent acyltransferases"/>
    <property type="match status" value="2"/>
</dbReference>
<dbReference type="InterPro" id="IPR011701">
    <property type="entry name" value="MFS"/>
</dbReference>
<evidence type="ECO:0000313" key="8">
    <source>
        <dbReference type="Proteomes" id="UP000624183"/>
    </source>
</evidence>
<gene>
    <name evidence="7" type="ORF">GCM10010328_45990</name>
</gene>
<dbReference type="Pfam" id="PF07690">
    <property type="entry name" value="MFS_1"/>
    <property type="match status" value="1"/>
</dbReference>
<dbReference type="InterPro" id="IPR036736">
    <property type="entry name" value="ACP-like_sf"/>
</dbReference>
<dbReference type="SUPFAM" id="SSF56801">
    <property type="entry name" value="Acetyl-CoA synthetase-like"/>
    <property type="match status" value="1"/>
</dbReference>
<sequence>MSSTETRPADSTREPAEGPDDGTREPGGRPGGSTRATPEPGGRAAAPLSDAKRALLARRLRGRAHPASRTVPRRPEGTVPPLSFAQERLWFMEQFAPGTAAYNIPVARRLRGPLDRPALQRALDAVIARHETLRSRYPATDDGRPVLEIAAPAPFALRTADADDEEHAARLVDELGALPFDLVAGPLINGLLVRVGADDHVLLLVVHHSVSDGWSSEVLVSEVLRGYAAHARDEPDPLTELPVQYGDFALWQRERLTGGRLGDEVAYWGRELAGVRPLELPTTRPRPEHQTFDGAGYGFDVDRDLLDRLTALGKEHGATVHMVLLAAFQLVLSRFSGQRDFAVGSPVAGRPEPELEGLIGMFVNVLALRARLDGDPAFTELLARTRETCLEAYAHQELPFAQLVSELNVERDVSRSPVFQAVLAVQNYASAAPEAELPLHVEPFGLHAAGTRFDLELFLMEGEGGLRGAFNYNTDLFDESAVARIAEALDRLLRDVADRPDLPVSAHDTLDPDERHRLLDAWNDTSVGLPHDATLPGLVAAQTARTPDAIAVGFGDETLTYAELDRAAARVARRLAREGVGPGSLVAVSAERSPDLLPGLLGVLRTGAAYTPLDPEYPSERLAFMLADSAAEVLLTQRRLPVPEGCAARVLLLDDPAEWDGDGADPVGPEADDLAYMIYTSGSTGRPKGVPNTHRAIVNRLLWMARRYEVGVGDTVLQKTPTGFDVSVWELFLPLITGARLVLAQPGGHKDAAHLRDTILRHRVTVAHFVPAMLDVFLAEDDVERCTTLRRVVCSGEELAPHTARAFTARLPHCALANLYGPTEAAVDVTSWECAGDLTSVPIGAPVDNTRLYVLDADLRPAPVGTPGELHIGGVQVSLGYHRRPGLTAARYVPDPYGPPGARLYRTGDLARWREDGQLEHLGRIDQQVKIRGLRIEPGEIEAALRAEDGIAAAAVIVREDRPGDKRLVAYVVPGGAGDASPARGGGDDRAGDASPAPARGDDRAEGGEPGRSGSAGPDPAALRTALRRTLPDYMVPAAFVTLDALPLTPNGKLDRRALPAPQTARRTGEPLAAPETATQQVLAMIWAEILHLPEVGVDDDFFDLGGHSLLATQVIARARKRLPEAGARPVSVMDLFTSRTVRELAALADLDESERGPRHLLHRLTRPAPPGERTLSFVCVPYGGGSAVVYQPVADELSAGYDLWSVAIPGHDMGVTEEHLPFDELAEKIAAEIRERVEGPVALYGHCAVGSALTVAVSRLLEASDRAVEAVYIGAQFPFARPRGRVLGLLSRISALDPLLSDRVYFTWLRSMGAEVGDLDEAQMKFMIGNMRADSRAAEAYFTEALAEVEAGGALLKAPVISVIGNRDPATDFHEERYREWQMLAERSALAVLDEAGHFFLKYRARELAEIITRTHPAVLAGLDPAGGLPREADDASWWFHEVSARDGGRTGPPGGVQDEEGAEASDARSAGAPAADADGPRGGTHAPDEAPDSGPAPGMGRFLAVAFGQLLSITGSALTEFALPVWIYMETGSMGKYALYAVIGMLPGILVGPLAGAVVDRLDRRRVMLTSDIVAGSTQAALLTLLLSGNLASWHIYVLLGVLSVALTFQRLAYASSVPQLVPKQYLGHANGITQMAFGFAQFIVPLAAVALMAGIGLKGILILDVVSYTIAIGVLSFVRFPKTLPWKRKESLVAEIKHGFAHSWRNRGFRAMLLWFAALNIFLSPLFLLITPLVLSFDSLAAVARISVAGGAGAILGGIAMGFWGGPKNHRMRGMLGLAGLLALACALVGVRADLWIIGIGAFGMSCALSMVNGVYTTIVQIKVPQRFHGRVFALNTLVAWSTLPIGHGVIAPVGSAVFGPMFEDGGSLASTVGALIGTGPGRGIGFMYLLFGAAMLALVVIGLRLPVLARFDLDVPDALPDDLVGIQERDRRTRAAQAGGAGAVEGDPATAEAVR</sequence>
<feature type="transmembrane region" description="Helical" evidence="5">
    <location>
        <begin position="1800"/>
        <end position="1823"/>
    </location>
</feature>
<dbReference type="PROSITE" id="PS50075">
    <property type="entry name" value="CARRIER"/>
    <property type="match status" value="1"/>
</dbReference>
<dbReference type="EMBL" id="BMUW01000009">
    <property type="protein sequence ID" value="GGZ65913.1"/>
    <property type="molecule type" value="Genomic_DNA"/>
</dbReference>
<feature type="compositionally biased region" description="Basic and acidic residues" evidence="4">
    <location>
        <begin position="7"/>
        <end position="27"/>
    </location>
</feature>
<evidence type="ECO:0000313" key="7">
    <source>
        <dbReference type="EMBL" id="GGZ65913.1"/>
    </source>
</evidence>
<dbReference type="CDD" id="cd06173">
    <property type="entry name" value="MFS_MefA_like"/>
    <property type="match status" value="1"/>
</dbReference>
<dbReference type="PROSITE" id="PS00012">
    <property type="entry name" value="PHOSPHOPANTETHEINE"/>
    <property type="match status" value="1"/>
</dbReference>
<dbReference type="InterPro" id="IPR023213">
    <property type="entry name" value="CAT-like_dom_sf"/>
</dbReference>
<dbReference type="Gene3D" id="1.20.1250.20">
    <property type="entry name" value="MFS general substrate transporter like domains"/>
    <property type="match status" value="1"/>
</dbReference>
<dbReference type="InterPro" id="IPR029058">
    <property type="entry name" value="AB_hydrolase_fold"/>
</dbReference>
<feature type="region of interest" description="Disordered" evidence="4">
    <location>
        <begin position="61"/>
        <end position="80"/>
    </location>
</feature>
<dbReference type="InterPro" id="IPR010071">
    <property type="entry name" value="AA_adenyl_dom"/>
</dbReference>
<feature type="transmembrane region" description="Helical" evidence="5">
    <location>
        <begin position="1664"/>
        <end position="1683"/>
    </location>
</feature>
<dbReference type="Gene3D" id="2.30.38.10">
    <property type="entry name" value="Luciferase, Domain 3"/>
    <property type="match status" value="1"/>
</dbReference>
<dbReference type="Pfam" id="PF00668">
    <property type="entry name" value="Condensation"/>
    <property type="match status" value="1"/>
</dbReference>
<dbReference type="NCBIfam" id="TIGR01733">
    <property type="entry name" value="AA-adenyl-dom"/>
    <property type="match status" value="1"/>
</dbReference>
<dbReference type="Gene3D" id="3.40.50.980">
    <property type="match status" value="2"/>
</dbReference>
<dbReference type="Gene3D" id="3.30.559.30">
    <property type="entry name" value="Nonribosomal peptide synthetase, condensation domain"/>
    <property type="match status" value="1"/>
</dbReference>
<dbReference type="CDD" id="cd17646">
    <property type="entry name" value="A_NRPS_AB3403-like"/>
    <property type="match status" value="1"/>
</dbReference>
<dbReference type="Gene3D" id="3.40.50.1820">
    <property type="entry name" value="alpha/beta hydrolase"/>
    <property type="match status" value="1"/>
</dbReference>
<evidence type="ECO:0000256" key="5">
    <source>
        <dbReference type="SAM" id="Phobius"/>
    </source>
</evidence>
<dbReference type="InterPro" id="IPR036259">
    <property type="entry name" value="MFS_trans_sf"/>
</dbReference>
<feature type="transmembrane region" description="Helical" evidence="5">
    <location>
        <begin position="1889"/>
        <end position="1907"/>
    </location>
</feature>
<dbReference type="Pfam" id="PF00975">
    <property type="entry name" value="Thioesterase"/>
    <property type="match status" value="1"/>
</dbReference>
<organism evidence="7 8">
    <name type="scientific">Streptomyces rubiginosohelvolus</name>
    <dbReference type="NCBI Taxonomy" id="67362"/>
    <lineage>
        <taxon>Bacteria</taxon>
        <taxon>Bacillati</taxon>
        <taxon>Actinomycetota</taxon>
        <taxon>Actinomycetes</taxon>
        <taxon>Kitasatosporales</taxon>
        <taxon>Streptomycetaceae</taxon>
        <taxon>Streptomyces</taxon>
    </lineage>
</organism>
<keyword evidence="5" id="KW-1133">Transmembrane helix</keyword>
<comment type="cofactor">
    <cofactor evidence="1">
        <name>pantetheine 4'-phosphate</name>
        <dbReference type="ChEBI" id="CHEBI:47942"/>
    </cofactor>
</comment>
<accession>A0ABQ3C722</accession>
<feature type="compositionally biased region" description="Basic and acidic residues" evidence="4">
    <location>
        <begin position="1000"/>
        <end position="1009"/>
    </location>
</feature>
<dbReference type="Gene3D" id="3.30.300.30">
    <property type="match status" value="1"/>
</dbReference>
<keyword evidence="2" id="KW-0596">Phosphopantetheine</keyword>
<dbReference type="InterPro" id="IPR009081">
    <property type="entry name" value="PP-bd_ACP"/>
</dbReference>
<feature type="transmembrane region" description="Helical" evidence="5">
    <location>
        <begin position="1716"/>
        <end position="1738"/>
    </location>
</feature>
<keyword evidence="5" id="KW-0472">Membrane</keyword>
<name>A0ABQ3C722_9ACTN</name>
<keyword evidence="8" id="KW-1185">Reference proteome</keyword>
<proteinExistence type="predicted"/>
<evidence type="ECO:0000256" key="1">
    <source>
        <dbReference type="ARBA" id="ARBA00001957"/>
    </source>
</evidence>
<feature type="transmembrane region" description="Helical" evidence="5">
    <location>
        <begin position="1638"/>
        <end position="1658"/>
    </location>
</feature>
<dbReference type="InterPro" id="IPR001031">
    <property type="entry name" value="Thioesterase"/>
</dbReference>
<protein>
    <recommendedName>
        <fullName evidence="6">Carrier domain-containing protein</fullName>
    </recommendedName>
</protein>
<feature type="region of interest" description="Disordered" evidence="4">
    <location>
        <begin position="1"/>
        <end position="49"/>
    </location>
</feature>
<feature type="domain" description="Carrier" evidence="6">
    <location>
        <begin position="1074"/>
        <end position="1153"/>
    </location>
</feature>
<dbReference type="SUPFAM" id="SSF103473">
    <property type="entry name" value="MFS general substrate transporter"/>
    <property type="match status" value="1"/>
</dbReference>
<feature type="transmembrane region" description="Helical" evidence="5">
    <location>
        <begin position="1539"/>
        <end position="1557"/>
    </location>
</feature>
<evidence type="ECO:0000256" key="2">
    <source>
        <dbReference type="ARBA" id="ARBA00022450"/>
    </source>
</evidence>
<evidence type="ECO:0000256" key="4">
    <source>
        <dbReference type="SAM" id="MobiDB-lite"/>
    </source>
</evidence>
<dbReference type="CDD" id="cd19531">
    <property type="entry name" value="LCL_NRPS-like"/>
    <property type="match status" value="1"/>
</dbReference>
<dbReference type="SUPFAM" id="SSF47336">
    <property type="entry name" value="ACP-like"/>
    <property type="match status" value="1"/>
</dbReference>
<evidence type="ECO:0000259" key="6">
    <source>
        <dbReference type="PROSITE" id="PS50075"/>
    </source>
</evidence>
<keyword evidence="3" id="KW-0597">Phosphoprotein</keyword>
<dbReference type="Gene3D" id="1.10.1200.10">
    <property type="entry name" value="ACP-like"/>
    <property type="match status" value="1"/>
</dbReference>
<dbReference type="Pfam" id="PF00550">
    <property type="entry name" value="PP-binding"/>
    <property type="match status" value="1"/>
</dbReference>
<feature type="region of interest" description="Disordered" evidence="4">
    <location>
        <begin position="975"/>
        <end position="1021"/>
    </location>
</feature>
<keyword evidence="5" id="KW-0812">Transmembrane</keyword>
<dbReference type="Gene3D" id="3.30.559.10">
    <property type="entry name" value="Chloramphenicol acetyltransferase-like domain"/>
    <property type="match status" value="1"/>
</dbReference>
<dbReference type="PANTHER" id="PTHR45527">
    <property type="entry name" value="NONRIBOSOMAL PEPTIDE SYNTHETASE"/>
    <property type="match status" value="1"/>
</dbReference>